<dbReference type="FunFam" id="3.40.30.10:FF:000027">
    <property type="entry name" value="protein disulfide-isomerase A2"/>
    <property type="match status" value="1"/>
</dbReference>
<dbReference type="Pfam" id="PF13848">
    <property type="entry name" value="Thioredoxin_6"/>
    <property type="match status" value="1"/>
</dbReference>
<feature type="domain" description="Thioredoxin" evidence="14">
    <location>
        <begin position="418"/>
        <end position="546"/>
    </location>
</feature>
<comment type="similarity">
    <text evidence="3 12">Belongs to the protein disulfide isomerase family.</text>
</comment>
<evidence type="ECO:0000313" key="16">
    <source>
        <dbReference type="Proteomes" id="UP000663852"/>
    </source>
</evidence>
<name>A0A814BDC9_ADIRI</name>
<dbReference type="InterPro" id="IPR036249">
    <property type="entry name" value="Thioredoxin-like_sf"/>
</dbReference>
<dbReference type="EC" id="5.3.4.1" evidence="4 12"/>
<dbReference type="PANTHER" id="PTHR18929">
    <property type="entry name" value="PROTEIN DISULFIDE ISOMERASE"/>
    <property type="match status" value="1"/>
</dbReference>
<keyword evidence="7" id="KW-0256">Endoplasmic reticulum</keyword>
<dbReference type="CDD" id="cd02982">
    <property type="entry name" value="PDI_b'_family"/>
    <property type="match status" value="1"/>
</dbReference>
<evidence type="ECO:0000313" key="15">
    <source>
        <dbReference type="EMBL" id="CAF0926040.1"/>
    </source>
</evidence>
<dbReference type="GO" id="GO:0005788">
    <property type="term" value="C:endoplasmic reticulum lumen"/>
    <property type="evidence" value="ECO:0007669"/>
    <property type="project" value="UniProtKB-SubCell"/>
</dbReference>
<evidence type="ECO:0000256" key="3">
    <source>
        <dbReference type="ARBA" id="ARBA00006347"/>
    </source>
</evidence>
<dbReference type="GO" id="GO:0034976">
    <property type="term" value="P:response to endoplasmic reticulum stress"/>
    <property type="evidence" value="ECO:0007669"/>
    <property type="project" value="TreeGrafter"/>
</dbReference>
<feature type="region of interest" description="Disordered" evidence="13">
    <location>
        <begin position="542"/>
        <end position="578"/>
    </location>
</feature>
<proteinExistence type="inferred from homology"/>
<dbReference type="NCBIfam" id="TIGR01126">
    <property type="entry name" value="pdi_dom"/>
    <property type="match status" value="2"/>
</dbReference>
<evidence type="ECO:0000256" key="13">
    <source>
        <dbReference type="SAM" id="MobiDB-lite"/>
    </source>
</evidence>
<dbReference type="Gene3D" id="3.40.30.10">
    <property type="entry name" value="Glutaredoxin"/>
    <property type="match status" value="4"/>
</dbReference>
<dbReference type="CDD" id="cd02981">
    <property type="entry name" value="PDI_b_family"/>
    <property type="match status" value="1"/>
</dbReference>
<comment type="catalytic activity">
    <reaction evidence="1 12">
        <text>Catalyzes the rearrangement of -S-S- bonds in proteins.</text>
        <dbReference type="EC" id="5.3.4.1"/>
    </reaction>
</comment>
<evidence type="ECO:0000256" key="2">
    <source>
        <dbReference type="ARBA" id="ARBA00004319"/>
    </source>
</evidence>
<feature type="domain" description="Thioredoxin" evidence="14">
    <location>
        <begin position="90"/>
        <end position="206"/>
    </location>
</feature>
<dbReference type="CDD" id="cd02961">
    <property type="entry name" value="PDI_a_family"/>
    <property type="match status" value="1"/>
</dbReference>
<evidence type="ECO:0000256" key="9">
    <source>
        <dbReference type="ARBA" id="ARBA00023235"/>
    </source>
</evidence>
<evidence type="ECO:0000256" key="1">
    <source>
        <dbReference type="ARBA" id="ARBA00001182"/>
    </source>
</evidence>
<keyword evidence="6" id="KW-0677">Repeat</keyword>
<evidence type="ECO:0000256" key="7">
    <source>
        <dbReference type="ARBA" id="ARBA00022824"/>
    </source>
</evidence>
<accession>A0A814BDC9</accession>
<dbReference type="Proteomes" id="UP000663852">
    <property type="component" value="Unassembled WGS sequence"/>
</dbReference>
<evidence type="ECO:0000256" key="5">
    <source>
        <dbReference type="ARBA" id="ARBA00022729"/>
    </source>
</evidence>
<evidence type="ECO:0000256" key="6">
    <source>
        <dbReference type="ARBA" id="ARBA00022737"/>
    </source>
</evidence>
<dbReference type="CDD" id="cd02995">
    <property type="entry name" value="PDI_a_PDI_a'_C"/>
    <property type="match status" value="1"/>
</dbReference>
<dbReference type="GO" id="GO:0003756">
    <property type="term" value="F:protein disulfide isomerase activity"/>
    <property type="evidence" value="ECO:0007669"/>
    <property type="project" value="UniProtKB-EC"/>
</dbReference>
<dbReference type="InterPro" id="IPR013766">
    <property type="entry name" value="Thioredoxin_domain"/>
</dbReference>
<dbReference type="FunFam" id="3.40.30.10:FF:000042">
    <property type="entry name" value="protein disulfide-isomerase A2"/>
    <property type="match status" value="1"/>
</dbReference>
<reference evidence="15" key="1">
    <citation type="submission" date="2021-02" db="EMBL/GenBank/DDBJ databases">
        <authorList>
            <person name="Nowell W R."/>
        </authorList>
    </citation>
    <scope>NUCLEOTIDE SEQUENCE</scope>
</reference>
<dbReference type="EMBL" id="CAJNOJ010000039">
    <property type="protein sequence ID" value="CAF0926040.1"/>
    <property type="molecule type" value="Genomic_DNA"/>
</dbReference>
<dbReference type="OrthoDB" id="72053at2759"/>
<evidence type="ECO:0000256" key="8">
    <source>
        <dbReference type="ARBA" id="ARBA00023157"/>
    </source>
</evidence>
<comment type="subcellular location">
    <subcellularLocation>
        <location evidence="2">Endoplasmic reticulum lumen</location>
    </subcellularLocation>
</comment>
<evidence type="ECO:0000256" key="4">
    <source>
        <dbReference type="ARBA" id="ARBA00012723"/>
    </source>
</evidence>
<dbReference type="SUPFAM" id="SSF52833">
    <property type="entry name" value="Thioredoxin-like"/>
    <property type="match status" value="4"/>
</dbReference>
<dbReference type="InterPro" id="IPR005792">
    <property type="entry name" value="Prot_disulphide_isomerase"/>
</dbReference>
<dbReference type="FunFam" id="3.40.30.10:FF:000030">
    <property type="entry name" value="Protein disulfide-isomerase"/>
    <property type="match status" value="1"/>
</dbReference>
<keyword evidence="8 11" id="KW-1015">Disulfide bond</keyword>
<sequence>MPISYYTPESTRRRWVFCRINYIVVGRFGWLNQSITCFTRIPKDIRVYYHWVVCLTSYTKKTKMFPGFIQAALLTVLVILTQTTKQIHCHDSSANVDESSVLTLTKDTFDDAVKNNKFLLVKFVAPWCGHCKALTPAYAAAAKQLADSGSEIKLASVDATVEQDLGKRFEVRGYPTLKFFVDGTTLEYTGGRSQEEIVSWLKKKTGPPADDLKTVEDLNKLKEAADVVVIGAFKDTDGNAAASFLQVAKTVDGIPFGITSNKDVLKELGVSDDAIVLLKKFDEGRNDLTSSIDEASIREFIQSNQLPLVVDFNPQTAQKIFGGDIKVHTLFFGSKKSDDYEKLRGEFQTAAKDFRGKTLFVFVDSDDEENERVLEFFGLKATEVPAVRLITLKDEMSKFKPESSEITSNVLTTFVKSFFDGTLKPHLLSQEIPEDWDKTPVKVLVGKNFHSVANDKSKTVLVAFVAPWCGHCKQLTPIYEQLGEKYKDSNDVVIAKMDATANELEDIKVQSFPTIKLFPKNSDEVVDYNGARTVEALVSFIDSDGKDGGKAPTTEEPAEQQQGEEAEEEEEEPVHEDL</sequence>
<feature type="compositionally biased region" description="Acidic residues" evidence="13">
    <location>
        <begin position="556"/>
        <end position="578"/>
    </location>
</feature>
<dbReference type="PANTHER" id="PTHR18929:SF240">
    <property type="entry name" value="PROTEIN DISULFIDE-ISOMERASE"/>
    <property type="match status" value="1"/>
</dbReference>
<evidence type="ECO:0000256" key="10">
    <source>
        <dbReference type="ARBA" id="ARBA00023284"/>
    </source>
</evidence>
<protein>
    <recommendedName>
        <fullName evidence="4 12">Protein disulfide-isomerase</fullName>
        <ecNumber evidence="4 12">5.3.4.1</ecNumber>
    </recommendedName>
</protein>
<dbReference type="FunFam" id="3.40.30.10:FF:000023">
    <property type="entry name" value="Protein disulfide-isomerase"/>
    <property type="match status" value="1"/>
</dbReference>
<feature type="disulfide bond" description="Redox-active" evidence="11">
    <location>
        <begin position="469"/>
        <end position="472"/>
    </location>
</feature>
<evidence type="ECO:0000256" key="12">
    <source>
        <dbReference type="RuleBase" id="RU361130"/>
    </source>
</evidence>
<dbReference type="AlphaFoldDB" id="A0A814BDC9"/>
<keyword evidence="9 12" id="KW-0413">Isomerase</keyword>
<dbReference type="Pfam" id="PF00085">
    <property type="entry name" value="Thioredoxin"/>
    <property type="match status" value="2"/>
</dbReference>
<dbReference type="NCBIfam" id="TIGR01130">
    <property type="entry name" value="ER_PDI_fam"/>
    <property type="match status" value="1"/>
</dbReference>
<evidence type="ECO:0000256" key="11">
    <source>
        <dbReference type="PIRSR" id="PIRSR605792-51"/>
    </source>
</evidence>
<evidence type="ECO:0000259" key="14">
    <source>
        <dbReference type="PROSITE" id="PS51352"/>
    </source>
</evidence>
<dbReference type="PRINTS" id="PR00421">
    <property type="entry name" value="THIOREDOXIN"/>
</dbReference>
<feature type="disulfide bond" description="Redox-active" evidence="11">
    <location>
        <begin position="128"/>
        <end position="131"/>
    </location>
</feature>
<dbReference type="PROSITE" id="PS51352">
    <property type="entry name" value="THIOREDOXIN_2"/>
    <property type="match status" value="2"/>
</dbReference>
<dbReference type="InterPro" id="IPR005788">
    <property type="entry name" value="PDI_thioredoxin-like_dom"/>
</dbReference>
<gene>
    <name evidence="15" type="ORF">EDS130_LOCUS11034</name>
</gene>
<dbReference type="GO" id="GO:0006457">
    <property type="term" value="P:protein folding"/>
    <property type="evidence" value="ECO:0007669"/>
    <property type="project" value="TreeGrafter"/>
</dbReference>
<keyword evidence="5" id="KW-0732">Signal</keyword>
<keyword evidence="10 11" id="KW-0676">Redox-active center</keyword>
<comment type="caution">
    <text evidence="15">The sequence shown here is derived from an EMBL/GenBank/DDBJ whole genome shotgun (WGS) entry which is preliminary data.</text>
</comment>
<organism evidence="15 16">
    <name type="scientific">Adineta ricciae</name>
    <name type="common">Rotifer</name>
    <dbReference type="NCBI Taxonomy" id="249248"/>
    <lineage>
        <taxon>Eukaryota</taxon>
        <taxon>Metazoa</taxon>
        <taxon>Spiralia</taxon>
        <taxon>Gnathifera</taxon>
        <taxon>Rotifera</taxon>
        <taxon>Eurotatoria</taxon>
        <taxon>Bdelloidea</taxon>
        <taxon>Adinetida</taxon>
        <taxon>Adinetidae</taxon>
        <taxon>Adineta</taxon>
    </lineage>
</organism>